<dbReference type="EMBL" id="JAPFFF010000001">
    <property type="protein sequence ID" value="KAK8899595.1"/>
    <property type="molecule type" value="Genomic_DNA"/>
</dbReference>
<evidence type="ECO:0000313" key="1">
    <source>
        <dbReference type="EMBL" id="KAK8899595.1"/>
    </source>
</evidence>
<dbReference type="Proteomes" id="UP001470230">
    <property type="component" value="Unassembled WGS sequence"/>
</dbReference>
<reference evidence="1 2" key="1">
    <citation type="submission" date="2024-04" db="EMBL/GenBank/DDBJ databases">
        <title>Tritrichomonas musculus Genome.</title>
        <authorList>
            <person name="Alves-Ferreira E."/>
            <person name="Grigg M."/>
            <person name="Lorenzi H."/>
            <person name="Galac M."/>
        </authorList>
    </citation>
    <scope>NUCLEOTIDE SEQUENCE [LARGE SCALE GENOMIC DNA]</scope>
    <source>
        <strain evidence="1 2">EAF2021</strain>
    </source>
</reference>
<proteinExistence type="predicted"/>
<sequence>MIGNFFDFPSLASAALAYGSKSYLKTAFQSLTGDIPFNWKFSKSSIDQKDLSELDKLISRLAGNYDYLSTTMIKDFISFPLENQNMDINSFCQKFSQFLIQTIIENKAVESNDDIEIDDLGNVVWSLYDHQDTTPLKDRKVIFINSSYATFFENRTDWSQFGSGLDAFTGLNDETKVDPSKLEFSLPYAPQKIWWGHLTFGRGASNGLQGIAAQITAMKILLETKALTGVVVISSIARHNHSPFHYVNKIKLYPDVIIISEATGRLGKGPCGFAIAQSGQAMVEVSANHGFRIEDGCRIIAEAAVSNMNIHKIPKNSYRSIINPSSQVVQEAVIEPSHFSARFVRTLNTGETGDDALEDIERLPTVKKVVGYGGCVTLSEYESFPAWKIPRDNPIIHIITETYYRAVSPYLDDVKDSPLCLRKDPFFISRGRGDNTIGYPINLGNQAQKQKIDDESNEQSCKKGWFEIQPQKSSINKKSKNTNLFMPPTFAVGSGLIENSGMPGEFVSNNLLWAPIAIIARFPTLFAEQSK</sequence>
<name>A0ABR2L8A8_9EUKA</name>
<keyword evidence="2" id="KW-1185">Reference proteome</keyword>
<gene>
    <name evidence="1" type="ORF">M9Y10_001911</name>
</gene>
<accession>A0ABR2L8A8</accession>
<comment type="caution">
    <text evidence="1">The sequence shown here is derived from an EMBL/GenBank/DDBJ whole genome shotgun (WGS) entry which is preliminary data.</text>
</comment>
<evidence type="ECO:0000313" key="2">
    <source>
        <dbReference type="Proteomes" id="UP001470230"/>
    </source>
</evidence>
<organism evidence="1 2">
    <name type="scientific">Tritrichomonas musculus</name>
    <dbReference type="NCBI Taxonomy" id="1915356"/>
    <lineage>
        <taxon>Eukaryota</taxon>
        <taxon>Metamonada</taxon>
        <taxon>Parabasalia</taxon>
        <taxon>Tritrichomonadida</taxon>
        <taxon>Tritrichomonadidae</taxon>
        <taxon>Tritrichomonas</taxon>
    </lineage>
</organism>
<protein>
    <submittedName>
        <fullName evidence="1">Uncharacterized protein</fullName>
    </submittedName>
</protein>